<protein>
    <submittedName>
        <fullName evidence="1">Uncharacterized protein</fullName>
    </submittedName>
</protein>
<dbReference type="EMBL" id="JAFIMR010000021">
    <property type="protein sequence ID" value="KAI1865593.1"/>
    <property type="molecule type" value="Genomic_DNA"/>
</dbReference>
<proteinExistence type="predicted"/>
<comment type="caution">
    <text evidence="1">The sequence shown here is derived from an EMBL/GenBank/DDBJ whole genome shotgun (WGS) entry which is preliminary data.</text>
</comment>
<dbReference type="AlphaFoldDB" id="A0A9P9WIU3"/>
<sequence length="148" mass="16746">MALKHKLSFDGQQWWQAPQPRRRDAGALSSKVIDSISVRFKQRRLNRVLKPPRWRPPQIHLECWWLLIIFGLLQFALSSASRGGAGAPIDTKLLAAPAKLLFVVTQTSELGFVAAVTRSAELVLTRWLHMYHGTDSVDTYEDRNPGQS</sequence>
<gene>
    <name evidence="1" type="ORF">JX265_007916</name>
</gene>
<evidence type="ECO:0000313" key="1">
    <source>
        <dbReference type="EMBL" id="KAI1865593.1"/>
    </source>
</evidence>
<accession>A0A9P9WIU3</accession>
<organism evidence="1 2">
    <name type="scientific">Neoarthrinium moseri</name>
    <dbReference type="NCBI Taxonomy" id="1658444"/>
    <lineage>
        <taxon>Eukaryota</taxon>
        <taxon>Fungi</taxon>
        <taxon>Dikarya</taxon>
        <taxon>Ascomycota</taxon>
        <taxon>Pezizomycotina</taxon>
        <taxon>Sordariomycetes</taxon>
        <taxon>Xylariomycetidae</taxon>
        <taxon>Amphisphaeriales</taxon>
        <taxon>Apiosporaceae</taxon>
        <taxon>Neoarthrinium</taxon>
    </lineage>
</organism>
<keyword evidence="2" id="KW-1185">Reference proteome</keyword>
<dbReference type="Proteomes" id="UP000829685">
    <property type="component" value="Unassembled WGS sequence"/>
</dbReference>
<evidence type="ECO:0000313" key="2">
    <source>
        <dbReference type="Proteomes" id="UP000829685"/>
    </source>
</evidence>
<reference evidence="1" key="1">
    <citation type="submission" date="2021-03" db="EMBL/GenBank/DDBJ databases">
        <title>Revisited historic fungal species revealed as producer of novel bioactive compounds through whole genome sequencing and comparative genomics.</title>
        <authorList>
            <person name="Vignolle G.A."/>
            <person name="Hochenegger N."/>
            <person name="Mach R.L."/>
            <person name="Mach-Aigner A.R."/>
            <person name="Javad Rahimi M."/>
            <person name="Salim K.A."/>
            <person name="Chan C.M."/>
            <person name="Lim L.B.L."/>
            <person name="Cai F."/>
            <person name="Druzhinina I.S."/>
            <person name="U'Ren J.M."/>
            <person name="Derntl C."/>
        </authorList>
    </citation>
    <scope>NUCLEOTIDE SEQUENCE</scope>
    <source>
        <strain evidence="1">TUCIM 5799</strain>
    </source>
</reference>
<name>A0A9P9WIU3_9PEZI</name>